<gene>
    <name evidence="3" type="ORF">Q664_12775</name>
</gene>
<organism evidence="3 4">
    <name type="scientific">Archangium violaceum Cb vi76</name>
    <dbReference type="NCBI Taxonomy" id="1406225"/>
    <lineage>
        <taxon>Bacteria</taxon>
        <taxon>Pseudomonadati</taxon>
        <taxon>Myxococcota</taxon>
        <taxon>Myxococcia</taxon>
        <taxon>Myxococcales</taxon>
        <taxon>Cystobacterineae</taxon>
        <taxon>Archangiaceae</taxon>
        <taxon>Archangium</taxon>
    </lineage>
</organism>
<evidence type="ECO:0000313" key="3">
    <source>
        <dbReference type="EMBL" id="KFA92873.1"/>
    </source>
</evidence>
<dbReference type="EMBL" id="JPMI01000078">
    <property type="protein sequence ID" value="KFA92873.1"/>
    <property type="molecule type" value="Genomic_DNA"/>
</dbReference>
<feature type="domain" description="Putative endonuclease Z1" evidence="2">
    <location>
        <begin position="320"/>
        <end position="542"/>
    </location>
</feature>
<feature type="region of interest" description="Disordered" evidence="1">
    <location>
        <begin position="649"/>
        <end position="668"/>
    </location>
</feature>
<dbReference type="InterPro" id="IPR018310">
    <property type="entry name" value="Put_endonuclease_Z1-dom"/>
</dbReference>
<dbReference type="Pfam" id="PF10593">
    <property type="entry name" value="Z1"/>
    <property type="match status" value="1"/>
</dbReference>
<dbReference type="RefSeq" id="WP_043394033.1">
    <property type="nucleotide sequence ID" value="NZ_JPMI01000078.1"/>
</dbReference>
<dbReference type="Proteomes" id="UP000028547">
    <property type="component" value="Unassembled WGS sequence"/>
</dbReference>
<dbReference type="REBASE" id="100086">
    <property type="entry name" value="Cvi76ORFBP"/>
</dbReference>
<reference evidence="3 4" key="1">
    <citation type="submission" date="2014-07" db="EMBL/GenBank/DDBJ databases">
        <title>Draft Genome Sequence of Gephyronic Acid Producer, Cystobacter violaceus Strain Cb vi76.</title>
        <authorList>
            <person name="Stevens D.C."/>
            <person name="Young J."/>
            <person name="Carmichael R."/>
            <person name="Tan J."/>
            <person name="Taylor R.E."/>
        </authorList>
    </citation>
    <scope>NUCLEOTIDE SEQUENCE [LARGE SCALE GENOMIC DNA]</scope>
    <source>
        <strain evidence="3 4">Cb vi76</strain>
    </source>
</reference>
<protein>
    <recommendedName>
        <fullName evidence="2">Putative endonuclease Z1 domain-containing protein</fullName>
    </recommendedName>
</protein>
<proteinExistence type="predicted"/>
<name>A0A084SWN8_9BACT</name>
<comment type="caution">
    <text evidence="3">The sequence shown here is derived from an EMBL/GenBank/DDBJ whole genome shotgun (WGS) entry which is preliminary data.</text>
</comment>
<sequence length="718" mass="80798">MSDVNRKKTAIAESGDCFDEYLQLVEEKMGKQAADQTRRTALDVVKNCVTSYINAFGSNDVGASGTGRVSVPKSTRRNTEPPNVTGLLYGKVQSGKTNTSMASVALSLENGFRCFVVLTSDNTLLGTLIADDFIEQLTQGPTVYRWSDWHADPKGFGRSLRDDDRLADTGVVFVTTKNTRHLKNLQTVLKEAGAKNFPAIILDDEADNASLDTNKAARARGNDVDPGATFSQIGELREELSNHIYLQVTATPQSLFLQTLDDPCRPRFCVLSTPGEGYVGGREFFANESKIQREVDPSEFDELRSGQVPVGKGPVAPRGLRDALAAFLLGCAQKKIEDTKLSRFSFLAHVDIKKVNHEQLRSVIDKYIRWLDQSLRGKLSKSAQNEAEAELLRAYADLNKTAKHLKPLDQLQTYVERMLRNLRAEIINSDTGGQEVRYRAGPNIFVGGNRLSRGVRIDNLMVTYYGRDAKTKLMDTVHQHARMFGYRKKLLDVTRVYSTRPILDSFKLIHEADEAMREMVEQYPSNLAIKPVWIGPKLRPTRANVLNPFELGVMVPGRAIYPWCPKFEADEIKPLTKELDTLLEDYEEGIYHEVPVNFIAELLKFMPSEERDGWIWNDERVQEILRQMQGPSLRITKARIHISSRNGRGFQINRKEGGPTDTAEGSQLNQAKQNYGTVPTLFLRKQEGSSKQRWDDCPFYAPTLLLPDGKFVFMFSNV</sequence>
<evidence type="ECO:0000313" key="4">
    <source>
        <dbReference type="Proteomes" id="UP000028547"/>
    </source>
</evidence>
<evidence type="ECO:0000259" key="2">
    <source>
        <dbReference type="Pfam" id="PF10593"/>
    </source>
</evidence>
<dbReference type="AlphaFoldDB" id="A0A084SWN8"/>
<accession>A0A084SWN8</accession>
<evidence type="ECO:0000256" key="1">
    <source>
        <dbReference type="SAM" id="MobiDB-lite"/>
    </source>
</evidence>